<proteinExistence type="inferred from homology"/>
<dbReference type="AlphaFoldDB" id="A0A291HUV0"/>
<organism evidence="5 6">
    <name type="scientific">Zobellella denitrificans</name>
    <dbReference type="NCBI Taxonomy" id="347534"/>
    <lineage>
        <taxon>Bacteria</taxon>
        <taxon>Pseudomonadati</taxon>
        <taxon>Pseudomonadota</taxon>
        <taxon>Gammaproteobacteria</taxon>
        <taxon>Aeromonadales</taxon>
        <taxon>Aeromonadaceae</taxon>
        <taxon>Zobellella</taxon>
    </lineage>
</organism>
<dbReference type="InterPro" id="IPR050559">
    <property type="entry name" value="P-Pant_transferase_sf"/>
</dbReference>
<dbReference type="InterPro" id="IPR037143">
    <property type="entry name" value="4-PPantetheinyl_Trfase_dom_sf"/>
</dbReference>
<dbReference type="EMBL" id="CP012621">
    <property type="protein sequence ID" value="ATG75945.1"/>
    <property type="molecule type" value="Genomic_DNA"/>
</dbReference>
<comment type="similarity">
    <text evidence="1">Belongs to the P-Pant transferase superfamily. Gsp/Sfp/HetI/AcpT family.</text>
</comment>
<dbReference type="GO" id="GO:0019878">
    <property type="term" value="P:lysine biosynthetic process via aminoadipic acid"/>
    <property type="evidence" value="ECO:0007669"/>
    <property type="project" value="TreeGrafter"/>
</dbReference>
<dbReference type="Proteomes" id="UP000217763">
    <property type="component" value="Chromosome"/>
</dbReference>
<dbReference type="PANTHER" id="PTHR12215:SF10">
    <property type="entry name" value="L-AMINOADIPATE-SEMIALDEHYDE DEHYDROGENASE-PHOSPHOPANTETHEINYL TRANSFERASE"/>
    <property type="match status" value="1"/>
</dbReference>
<dbReference type="SUPFAM" id="SSF56214">
    <property type="entry name" value="4'-phosphopantetheinyl transferase"/>
    <property type="match status" value="2"/>
</dbReference>
<reference evidence="6" key="1">
    <citation type="submission" date="2015-09" db="EMBL/GenBank/DDBJ databases">
        <authorList>
            <person name="Shao Z."/>
            <person name="Wang L."/>
        </authorList>
    </citation>
    <scope>NUCLEOTIDE SEQUENCE [LARGE SCALE GENOMIC DNA]</scope>
    <source>
        <strain evidence="6">F13-1</strain>
    </source>
</reference>
<dbReference type="GO" id="GO:0008897">
    <property type="term" value="F:holo-[acyl-carrier-protein] synthase activity"/>
    <property type="evidence" value="ECO:0007669"/>
    <property type="project" value="InterPro"/>
</dbReference>
<evidence type="ECO:0000313" key="6">
    <source>
        <dbReference type="Proteomes" id="UP000217763"/>
    </source>
</evidence>
<feature type="domain" description="4'-phosphopantetheinyl transferase" evidence="3">
    <location>
        <begin position="88"/>
        <end position="158"/>
    </location>
</feature>
<dbReference type="GO" id="GO:0000287">
    <property type="term" value="F:magnesium ion binding"/>
    <property type="evidence" value="ECO:0007669"/>
    <property type="project" value="InterPro"/>
</dbReference>
<dbReference type="KEGG" id="zdf:AN401_13285"/>
<evidence type="ECO:0000259" key="3">
    <source>
        <dbReference type="Pfam" id="PF01648"/>
    </source>
</evidence>
<accession>A0A291HUV0</accession>
<dbReference type="Pfam" id="PF22624">
    <property type="entry name" value="AASDHPPT_N"/>
    <property type="match status" value="1"/>
</dbReference>
<dbReference type="Gene3D" id="3.90.470.20">
    <property type="entry name" value="4'-phosphopantetheinyl transferase domain"/>
    <property type="match status" value="2"/>
</dbReference>
<keyword evidence="2" id="KW-0808">Transferase</keyword>
<evidence type="ECO:0000256" key="1">
    <source>
        <dbReference type="ARBA" id="ARBA00010990"/>
    </source>
</evidence>
<dbReference type="InterPro" id="IPR008278">
    <property type="entry name" value="4-PPantetheinyl_Trfase_dom"/>
</dbReference>
<keyword evidence="6" id="KW-1185">Reference proteome</keyword>
<evidence type="ECO:0000256" key="2">
    <source>
        <dbReference type="ARBA" id="ARBA00022679"/>
    </source>
</evidence>
<evidence type="ECO:0000259" key="4">
    <source>
        <dbReference type="Pfam" id="PF22624"/>
    </source>
</evidence>
<sequence>MPENAQKILSPAEHKRLAGIRHPGQARLFLLGRYLLRRWLAVHLAEDPGRIPIRIDSRGKPRLARPGWHFNISHSGSLLALAIGNAGPLGVDLEGRRLDPARILRLAHRYLSDTEQRWLAHSREPELDFIRLWTVKEAVLKAQGGGIANNLQRVQWQAGSHRALFDDQPYRLYQYTLDRAWLTLAVAGTDGPPPLLLRLPDLPFDLEIGGPQPNLTINP</sequence>
<feature type="domain" description="4'-phosphopantetheinyl transferase N-terminal" evidence="4">
    <location>
        <begin position="5"/>
        <end position="82"/>
    </location>
</feature>
<dbReference type="Pfam" id="PF01648">
    <property type="entry name" value="ACPS"/>
    <property type="match status" value="1"/>
</dbReference>
<evidence type="ECO:0000313" key="5">
    <source>
        <dbReference type="EMBL" id="ATG75945.1"/>
    </source>
</evidence>
<dbReference type="InterPro" id="IPR055066">
    <property type="entry name" value="AASDHPPT_N"/>
</dbReference>
<name>A0A291HUV0_9GAMM</name>
<protein>
    <submittedName>
        <fullName evidence="5">Uncharacterized protein</fullName>
    </submittedName>
</protein>
<dbReference type="PANTHER" id="PTHR12215">
    <property type="entry name" value="PHOSPHOPANTETHEINE TRANSFERASE"/>
    <property type="match status" value="1"/>
</dbReference>
<dbReference type="GO" id="GO:0005829">
    <property type="term" value="C:cytosol"/>
    <property type="evidence" value="ECO:0007669"/>
    <property type="project" value="TreeGrafter"/>
</dbReference>
<gene>
    <name evidence="5" type="ORF">AN401_13285</name>
</gene>